<evidence type="ECO:0000313" key="3">
    <source>
        <dbReference type="Proteomes" id="UP000494125"/>
    </source>
</evidence>
<dbReference type="EMBL" id="CABVPN010000003">
    <property type="protein sequence ID" value="VWB22780.1"/>
    <property type="molecule type" value="Genomic_DNA"/>
</dbReference>
<feature type="region of interest" description="Disordered" evidence="1">
    <location>
        <begin position="47"/>
        <end position="82"/>
    </location>
</feature>
<dbReference type="AlphaFoldDB" id="A0A6P2HWW7"/>
<proteinExistence type="predicted"/>
<sequence length="82" mass="9104">MVRRRMKSLCNVDEVSHTRSSLMLPVESRNGCAKQKRAVTLRQYRHDQPALTRAGFDQRTPAPTRPPAAAPATVPTGPPVIR</sequence>
<evidence type="ECO:0000256" key="1">
    <source>
        <dbReference type="SAM" id="MobiDB-lite"/>
    </source>
</evidence>
<accession>A0A6P2HWW7</accession>
<protein>
    <submittedName>
        <fullName evidence="2">Uncharacterized protein</fullName>
    </submittedName>
</protein>
<dbReference type="Proteomes" id="UP000494125">
    <property type="component" value="Unassembled WGS sequence"/>
</dbReference>
<evidence type="ECO:0000313" key="2">
    <source>
        <dbReference type="EMBL" id="VWB22780.1"/>
    </source>
</evidence>
<reference evidence="2 3" key="1">
    <citation type="submission" date="2019-09" db="EMBL/GenBank/DDBJ databases">
        <authorList>
            <person name="Depoorter E."/>
        </authorList>
    </citation>
    <scope>NUCLEOTIDE SEQUENCE [LARGE SCALE GENOMIC DNA]</scope>
    <source>
        <strain evidence="2">LMG 24065</strain>
    </source>
</reference>
<organism evidence="2 3">
    <name type="scientific">Burkholderia diffusa</name>
    <dbReference type="NCBI Taxonomy" id="488732"/>
    <lineage>
        <taxon>Bacteria</taxon>
        <taxon>Pseudomonadati</taxon>
        <taxon>Pseudomonadota</taxon>
        <taxon>Betaproteobacteria</taxon>
        <taxon>Burkholderiales</taxon>
        <taxon>Burkholderiaceae</taxon>
        <taxon>Burkholderia</taxon>
        <taxon>Burkholderia cepacia complex</taxon>
    </lineage>
</organism>
<keyword evidence="3" id="KW-1185">Reference proteome</keyword>
<name>A0A6P2HWW7_9BURK</name>
<gene>
    <name evidence="2" type="ORF">BDI24065_00915</name>
</gene>